<evidence type="ECO:0000313" key="7">
    <source>
        <dbReference type="EMBL" id="KAK0519325.1"/>
    </source>
</evidence>
<dbReference type="AlphaFoldDB" id="A0AAN6G3T7"/>
<dbReference type="GO" id="GO:0005681">
    <property type="term" value="C:spliceosomal complex"/>
    <property type="evidence" value="ECO:0007669"/>
    <property type="project" value="UniProtKB-KW"/>
</dbReference>
<keyword evidence="8" id="KW-1185">Reference proteome</keyword>
<dbReference type="GO" id="GO:0008380">
    <property type="term" value="P:RNA splicing"/>
    <property type="evidence" value="ECO:0007669"/>
    <property type="project" value="UniProtKB-KW"/>
</dbReference>
<reference evidence="7" key="1">
    <citation type="journal article" date="2023" name="PhytoFront">
        <title>Draft Genome Resources of Seven Strains of Tilletia horrida, Causal Agent of Kernel Smut of Rice.</title>
        <authorList>
            <person name="Khanal S."/>
            <person name="Antony Babu S."/>
            <person name="Zhou X.G."/>
        </authorList>
    </citation>
    <scope>NUCLEOTIDE SEQUENCE</scope>
    <source>
        <strain evidence="7">TX3</strain>
    </source>
</reference>
<evidence type="ECO:0000256" key="2">
    <source>
        <dbReference type="ARBA" id="ARBA00022664"/>
    </source>
</evidence>
<keyword evidence="5" id="KW-0539">Nucleus</keyword>
<evidence type="ECO:0000256" key="4">
    <source>
        <dbReference type="ARBA" id="ARBA00023187"/>
    </source>
</evidence>
<dbReference type="InterPro" id="IPR008409">
    <property type="entry name" value="SPF27"/>
</dbReference>
<evidence type="ECO:0000256" key="5">
    <source>
        <dbReference type="ARBA" id="ARBA00023242"/>
    </source>
</evidence>
<accession>A0AAN6G3T7</accession>
<gene>
    <name evidence="7" type="ORF">OC842_007490</name>
</gene>
<dbReference type="EMBL" id="JAPDMQ010001022">
    <property type="protein sequence ID" value="KAK0519325.1"/>
    <property type="molecule type" value="Genomic_DNA"/>
</dbReference>
<sequence length="111" mass="12238">MKKYGANHWRVHNYTLEAALQRTTAARTHVTDTLSASTNRTRRLLQQASESQLSSLEARWAQLVSTQLQLGVAGLGAEHEVRELREERERLARRLAELEGGGTGAAAAMAV</sequence>
<organism evidence="7 8">
    <name type="scientific">Tilletia horrida</name>
    <dbReference type="NCBI Taxonomy" id="155126"/>
    <lineage>
        <taxon>Eukaryota</taxon>
        <taxon>Fungi</taxon>
        <taxon>Dikarya</taxon>
        <taxon>Basidiomycota</taxon>
        <taxon>Ustilaginomycotina</taxon>
        <taxon>Exobasidiomycetes</taxon>
        <taxon>Tilletiales</taxon>
        <taxon>Tilletiaceae</taxon>
        <taxon>Tilletia</taxon>
    </lineage>
</organism>
<evidence type="ECO:0000313" key="8">
    <source>
        <dbReference type="Proteomes" id="UP001176521"/>
    </source>
</evidence>
<keyword evidence="2" id="KW-0507">mRNA processing</keyword>
<keyword evidence="4" id="KW-0508">mRNA splicing</keyword>
<name>A0AAN6G3T7_9BASI</name>
<dbReference type="Pfam" id="PF05700">
    <property type="entry name" value="BCAS2"/>
    <property type="match status" value="1"/>
</dbReference>
<dbReference type="Proteomes" id="UP001176521">
    <property type="component" value="Unassembled WGS sequence"/>
</dbReference>
<evidence type="ECO:0000256" key="3">
    <source>
        <dbReference type="ARBA" id="ARBA00022728"/>
    </source>
</evidence>
<dbReference type="GO" id="GO:0006397">
    <property type="term" value="P:mRNA processing"/>
    <property type="evidence" value="ECO:0007669"/>
    <property type="project" value="UniProtKB-KW"/>
</dbReference>
<proteinExistence type="predicted"/>
<evidence type="ECO:0000256" key="1">
    <source>
        <dbReference type="ARBA" id="ARBA00004123"/>
    </source>
</evidence>
<comment type="caution">
    <text evidence="7">The sequence shown here is derived from an EMBL/GenBank/DDBJ whole genome shotgun (WGS) entry which is preliminary data.</text>
</comment>
<evidence type="ECO:0000256" key="6">
    <source>
        <dbReference type="SAM" id="Coils"/>
    </source>
</evidence>
<keyword evidence="3" id="KW-0747">Spliceosome</keyword>
<protein>
    <recommendedName>
        <fullName evidence="9">Pre-mRNA-splicing factor SPF27</fullName>
    </recommendedName>
</protein>
<keyword evidence="6" id="KW-0175">Coiled coil</keyword>
<feature type="coiled-coil region" evidence="6">
    <location>
        <begin position="74"/>
        <end position="101"/>
    </location>
</feature>
<comment type="subcellular location">
    <subcellularLocation>
        <location evidence="1">Nucleus</location>
    </subcellularLocation>
</comment>
<evidence type="ECO:0008006" key="9">
    <source>
        <dbReference type="Google" id="ProtNLM"/>
    </source>
</evidence>